<protein>
    <submittedName>
        <fullName evidence="1">Uncharacterized protein</fullName>
    </submittedName>
</protein>
<evidence type="ECO:0000313" key="1">
    <source>
        <dbReference type="EMBL" id="DAD74633.1"/>
    </source>
</evidence>
<proteinExistence type="predicted"/>
<dbReference type="EMBL" id="BK014762">
    <property type="protein sequence ID" value="DAD74633.1"/>
    <property type="molecule type" value="Genomic_DNA"/>
</dbReference>
<name>A0A8S5LX67_9CAUD</name>
<accession>A0A8S5LX67</accession>
<sequence length="109" mass="12697">MIKITKEKEVNRELLESALTIVVGDTIIKPKFREYPLHLTSKDFEPYSRLVLDYVVENSYHREGISIDFSTMCNDVEQDSEYTLGKVIALIKDRAERHFYTVLKINVGK</sequence>
<organism evidence="1">
    <name type="scientific">Myoviridae sp. ctZgq1</name>
    <dbReference type="NCBI Taxonomy" id="2826666"/>
    <lineage>
        <taxon>Viruses</taxon>
        <taxon>Duplodnaviria</taxon>
        <taxon>Heunggongvirae</taxon>
        <taxon>Uroviricota</taxon>
        <taxon>Caudoviricetes</taxon>
    </lineage>
</organism>
<reference evidence="1" key="1">
    <citation type="journal article" date="2021" name="Proc. Natl. Acad. Sci. U.S.A.">
        <title>A Catalog of Tens of Thousands of Viruses from Human Metagenomes Reveals Hidden Associations with Chronic Diseases.</title>
        <authorList>
            <person name="Tisza M.J."/>
            <person name="Buck C.B."/>
        </authorList>
    </citation>
    <scope>NUCLEOTIDE SEQUENCE</scope>
    <source>
        <strain evidence="1">CtZgq1</strain>
    </source>
</reference>